<dbReference type="Proteomes" id="UP000178870">
    <property type="component" value="Unassembled WGS sequence"/>
</dbReference>
<evidence type="ECO:0000313" key="4">
    <source>
        <dbReference type="Proteomes" id="UP000178870"/>
    </source>
</evidence>
<dbReference type="PANTHER" id="PTHR34136:SF1">
    <property type="entry name" value="UDP-N-ACETYL-D-MANNOSAMINURONIC ACID TRANSFERASE"/>
    <property type="match status" value="1"/>
</dbReference>
<gene>
    <name evidence="3" type="ORF">A2803_00790</name>
</gene>
<keyword evidence="1" id="KW-0328">Glycosyltransferase</keyword>
<sequence>MQKSPKELKILGVKVSGISHEEVLSFVANSLQKKSKFFISTPNPEIIVMAQKDRELLAALNSADVALPDGAGLKLAGIKAIITGRQMFESLLLMANNQRLKVFLLGSTPEVNKFAIAKVKRLYPNAKVDGSGDILINNEGYSESIRDKEIHIDIIRHIDDFRPDLLFVALGAPKQEKWVYHNLEELNVGGAMVVGGALDYFAEKAMLPPDWVSRAGLEWLWRAILEPQRIKRIFNAVVVFPLLVVRFKIRSKYLSGYY</sequence>
<dbReference type="PANTHER" id="PTHR34136">
    <property type="match status" value="1"/>
</dbReference>
<dbReference type="NCBIfam" id="TIGR00696">
    <property type="entry name" value="wecG_tagA_cpsF"/>
    <property type="match status" value="1"/>
</dbReference>
<evidence type="ECO:0000313" key="3">
    <source>
        <dbReference type="EMBL" id="OGM32088.1"/>
    </source>
</evidence>
<keyword evidence="2" id="KW-0808">Transferase</keyword>
<dbReference type="InterPro" id="IPR004629">
    <property type="entry name" value="WecG_TagA_CpsF"/>
</dbReference>
<comment type="caution">
    <text evidence="3">The sequence shown here is derived from an EMBL/GenBank/DDBJ whole genome shotgun (WGS) entry which is preliminary data.</text>
</comment>
<accession>A0A1F7YZD9</accession>
<protein>
    <submittedName>
        <fullName evidence="3">Uncharacterized protein</fullName>
    </submittedName>
</protein>
<organism evidence="3 4">
    <name type="scientific">Candidatus Woesebacteria bacterium RIFCSPHIGHO2_01_FULL_44_21</name>
    <dbReference type="NCBI Taxonomy" id="1802503"/>
    <lineage>
        <taxon>Bacteria</taxon>
        <taxon>Candidatus Woeseibacteriota</taxon>
    </lineage>
</organism>
<evidence type="ECO:0000256" key="1">
    <source>
        <dbReference type="ARBA" id="ARBA00022676"/>
    </source>
</evidence>
<dbReference type="AlphaFoldDB" id="A0A1F7YZD9"/>
<name>A0A1F7YZD9_9BACT</name>
<dbReference type="GO" id="GO:0016758">
    <property type="term" value="F:hexosyltransferase activity"/>
    <property type="evidence" value="ECO:0007669"/>
    <property type="project" value="TreeGrafter"/>
</dbReference>
<reference evidence="3 4" key="1">
    <citation type="journal article" date="2016" name="Nat. Commun.">
        <title>Thousands of microbial genomes shed light on interconnected biogeochemical processes in an aquifer system.</title>
        <authorList>
            <person name="Anantharaman K."/>
            <person name="Brown C.T."/>
            <person name="Hug L.A."/>
            <person name="Sharon I."/>
            <person name="Castelle C.J."/>
            <person name="Probst A.J."/>
            <person name="Thomas B.C."/>
            <person name="Singh A."/>
            <person name="Wilkins M.J."/>
            <person name="Karaoz U."/>
            <person name="Brodie E.L."/>
            <person name="Williams K.H."/>
            <person name="Hubbard S.S."/>
            <person name="Banfield J.F."/>
        </authorList>
    </citation>
    <scope>NUCLEOTIDE SEQUENCE [LARGE SCALE GENOMIC DNA]</scope>
</reference>
<evidence type="ECO:0000256" key="2">
    <source>
        <dbReference type="ARBA" id="ARBA00022679"/>
    </source>
</evidence>
<proteinExistence type="predicted"/>
<dbReference type="CDD" id="cd06533">
    <property type="entry name" value="Glyco_transf_WecG_TagA"/>
    <property type="match status" value="1"/>
</dbReference>
<dbReference type="EMBL" id="MGGP01000018">
    <property type="protein sequence ID" value="OGM32088.1"/>
    <property type="molecule type" value="Genomic_DNA"/>
</dbReference>
<dbReference type="Pfam" id="PF03808">
    <property type="entry name" value="Glyco_tran_WecG"/>
    <property type="match status" value="1"/>
</dbReference>